<dbReference type="SUPFAM" id="SSF101941">
    <property type="entry name" value="NAC domain"/>
    <property type="match status" value="1"/>
</dbReference>
<keyword evidence="3" id="KW-0539">Nucleus</keyword>
<evidence type="ECO:0000313" key="7">
    <source>
        <dbReference type="Proteomes" id="UP000825935"/>
    </source>
</evidence>
<dbReference type="GO" id="GO:0003677">
    <property type="term" value="F:DNA binding"/>
    <property type="evidence" value="ECO:0007669"/>
    <property type="project" value="InterPro"/>
</dbReference>
<sequence length="471" mass="52880">MREKEDAKEGKSVVVPPGFRFHPTDEELVDFYLRKKVVCNKFELDHVIPEVDLNKLEPWDLHETCKIDATSQSEWYFFSHKDKKYPTGTRTNRATRAGFWKATGRDKAVMAGQRMIGMRKTLVFYKGRAPHGLKTHWIMHEYRLQPPVSLLVASTTVMPHSCKPATPTMAHEDGWVVCRVFKKKMYEDRGNMQRTSSYDQSVSNISDEDPSPICKSTSSTSKAEATSPCSNFSSLKYAAATKIKEEQLVTTPALPLDGINLPFFARKLKAGGAGDPHYGAAYDCNNNQQPPPPPFAFYEMPYLESSESICAPQYTGCLSNAPVPYSSTISISPSMISENQAKGIEKNHKAQRYTSQFADIYETVNSSELSAIPFQYLSRGISIAAEDNMQTQLKAANIRSTVHHINDASEGWSLHEQNGAKQLQGDQELISSLVSDHQFGGQFSNLHYSKVAQQIDTYPSSYEIELWNFPI</sequence>
<evidence type="ECO:0000256" key="2">
    <source>
        <dbReference type="ARBA" id="ARBA00023163"/>
    </source>
</evidence>
<protein>
    <recommendedName>
        <fullName evidence="5">NAC domain-containing protein</fullName>
    </recommendedName>
</protein>
<accession>A0A8T2Q0H1</accession>
<dbReference type="InterPro" id="IPR003441">
    <property type="entry name" value="NAC-dom"/>
</dbReference>
<reference evidence="6" key="1">
    <citation type="submission" date="2021-08" db="EMBL/GenBank/DDBJ databases">
        <title>WGS assembly of Ceratopteris richardii.</title>
        <authorList>
            <person name="Marchant D.B."/>
            <person name="Chen G."/>
            <person name="Jenkins J."/>
            <person name="Shu S."/>
            <person name="Leebens-Mack J."/>
            <person name="Grimwood J."/>
            <person name="Schmutz J."/>
            <person name="Soltis P."/>
            <person name="Soltis D."/>
            <person name="Chen Z.-H."/>
        </authorList>
    </citation>
    <scope>NUCLEOTIDE SEQUENCE</scope>
    <source>
        <strain evidence="6">Whitten #5841</strain>
        <tissue evidence="6">Leaf</tissue>
    </source>
</reference>
<evidence type="ECO:0000256" key="4">
    <source>
        <dbReference type="SAM" id="MobiDB-lite"/>
    </source>
</evidence>
<feature type="region of interest" description="Disordered" evidence="4">
    <location>
        <begin position="192"/>
        <end position="225"/>
    </location>
</feature>
<proteinExistence type="predicted"/>
<gene>
    <name evidence="6" type="ORF">KP509_39G038000</name>
</gene>
<keyword evidence="2" id="KW-0804">Transcription</keyword>
<comment type="caution">
    <text evidence="6">The sequence shown here is derived from an EMBL/GenBank/DDBJ whole genome shotgun (WGS) entry which is preliminary data.</text>
</comment>
<keyword evidence="1" id="KW-0805">Transcription regulation</keyword>
<dbReference type="PROSITE" id="PS51005">
    <property type="entry name" value="NAC"/>
    <property type="match status" value="1"/>
</dbReference>
<name>A0A8T2Q0H1_CERRI</name>
<evidence type="ECO:0000259" key="5">
    <source>
        <dbReference type="PROSITE" id="PS51005"/>
    </source>
</evidence>
<dbReference type="InterPro" id="IPR036093">
    <property type="entry name" value="NAC_dom_sf"/>
</dbReference>
<feature type="domain" description="NAC" evidence="5">
    <location>
        <begin position="15"/>
        <end position="183"/>
    </location>
</feature>
<evidence type="ECO:0000256" key="1">
    <source>
        <dbReference type="ARBA" id="ARBA00023015"/>
    </source>
</evidence>
<dbReference type="Pfam" id="PF02365">
    <property type="entry name" value="NAM"/>
    <property type="match status" value="1"/>
</dbReference>
<dbReference type="Proteomes" id="UP000825935">
    <property type="component" value="Chromosome 39"/>
</dbReference>
<dbReference type="AlphaFoldDB" id="A0A8T2Q0H1"/>
<keyword evidence="7" id="KW-1185">Reference proteome</keyword>
<dbReference type="Gene3D" id="2.170.150.80">
    <property type="entry name" value="NAC domain"/>
    <property type="match status" value="1"/>
</dbReference>
<feature type="compositionally biased region" description="Polar residues" evidence="4">
    <location>
        <begin position="192"/>
        <end position="205"/>
    </location>
</feature>
<dbReference type="EMBL" id="CM035444">
    <property type="protein sequence ID" value="KAH7277180.1"/>
    <property type="molecule type" value="Genomic_DNA"/>
</dbReference>
<dbReference type="PANTHER" id="PTHR31744">
    <property type="entry name" value="PROTEIN CUP-SHAPED COTYLEDON 2-RELATED"/>
    <property type="match status" value="1"/>
</dbReference>
<evidence type="ECO:0000256" key="3">
    <source>
        <dbReference type="ARBA" id="ARBA00023242"/>
    </source>
</evidence>
<dbReference type="GO" id="GO:0006355">
    <property type="term" value="P:regulation of DNA-templated transcription"/>
    <property type="evidence" value="ECO:0007669"/>
    <property type="project" value="InterPro"/>
</dbReference>
<evidence type="ECO:0000313" key="6">
    <source>
        <dbReference type="EMBL" id="KAH7277180.1"/>
    </source>
</evidence>
<dbReference type="PANTHER" id="PTHR31744:SF221">
    <property type="entry name" value="NAC DOMAIN-CONTAINING PROTEIN 43-LIKE"/>
    <property type="match status" value="1"/>
</dbReference>
<feature type="compositionally biased region" description="Low complexity" evidence="4">
    <location>
        <begin position="215"/>
        <end position="225"/>
    </location>
</feature>
<organism evidence="6 7">
    <name type="scientific">Ceratopteris richardii</name>
    <name type="common">Triangle waterfern</name>
    <dbReference type="NCBI Taxonomy" id="49495"/>
    <lineage>
        <taxon>Eukaryota</taxon>
        <taxon>Viridiplantae</taxon>
        <taxon>Streptophyta</taxon>
        <taxon>Embryophyta</taxon>
        <taxon>Tracheophyta</taxon>
        <taxon>Polypodiopsida</taxon>
        <taxon>Polypodiidae</taxon>
        <taxon>Polypodiales</taxon>
        <taxon>Pteridineae</taxon>
        <taxon>Pteridaceae</taxon>
        <taxon>Parkerioideae</taxon>
        <taxon>Ceratopteris</taxon>
    </lineage>
</organism>
<dbReference type="OrthoDB" id="1898196at2759"/>